<organism evidence="3 4">
    <name type="scientific">Symbiodinium microadriaticum</name>
    <name type="common">Dinoflagellate</name>
    <name type="synonym">Zooxanthella microadriatica</name>
    <dbReference type="NCBI Taxonomy" id="2951"/>
    <lineage>
        <taxon>Eukaryota</taxon>
        <taxon>Sar</taxon>
        <taxon>Alveolata</taxon>
        <taxon>Dinophyceae</taxon>
        <taxon>Suessiales</taxon>
        <taxon>Symbiodiniaceae</taxon>
        <taxon>Symbiodinium</taxon>
    </lineage>
</organism>
<accession>A0A1Q9CY76</accession>
<reference evidence="3 4" key="1">
    <citation type="submission" date="2016-02" db="EMBL/GenBank/DDBJ databases">
        <title>Genome analysis of coral dinoflagellate symbionts highlights evolutionary adaptations to a symbiotic lifestyle.</title>
        <authorList>
            <person name="Aranda M."/>
            <person name="Li Y."/>
            <person name="Liew Y.J."/>
            <person name="Baumgarten S."/>
            <person name="Simakov O."/>
            <person name="Wilson M."/>
            <person name="Piel J."/>
            <person name="Ashoor H."/>
            <person name="Bougouffa S."/>
            <person name="Bajic V.B."/>
            <person name="Ryu T."/>
            <person name="Ravasi T."/>
            <person name="Bayer T."/>
            <person name="Micklem G."/>
            <person name="Kim H."/>
            <person name="Bhak J."/>
            <person name="Lajeunesse T.C."/>
            <person name="Voolstra C.R."/>
        </authorList>
    </citation>
    <scope>NUCLEOTIDE SEQUENCE [LARGE SCALE GENOMIC DNA]</scope>
    <source>
        <strain evidence="3 4">CCMP2467</strain>
    </source>
</reference>
<name>A0A1Q9CY76_SYMMI</name>
<sequence>MRLGLLILLLVSSGADPIASGVLEFAPTAADAEDVPLRETTQLGRGGGMAVLDRTPRFLQTNSSDTTDATSNSTSTANDSTLEITAPGSSQNNSSDLQWWGVEEAVHKAGCSRIQTSLRHYTALSLFL</sequence>
<evidence type="ECO:0000256" key="1">
    <source>
        <dbReference type="SAM" id="MobiDB-lite"/>
    </source>
</evidence>
<evidence type="ECO:0000313" key="4">
    <source>
        <dbReference type="Proteomes" id="UP000186817"/>
    </source>
</evidence>
<proteinExistence type="predicted"/>
<evidence type="ECO:0000256" key="2">
    <source>
        <dbReference type="SAM" id="SignalP"/>
    </source>
</evidence>
<keyword evidence="2" id="KW-0732">Signal</keyword>
<dbReference type="Proteomes" id="UP000186817">
    <property type="component" value="Unassembled WGS sequence"/>
</dbReference>
<protein>
    <submittedName>
        <fullName evidence="3">Uncharacterized protein</fullName>
    </submittedName>
</protein>
<feature type="compositionally biased region" description="Low complexity" evidence="1">
    <location>
        <begin position="61"/>
        <end position="81"/>
    </location>
</feature>
<comment type="caution">
    <text evidence="3">The sequence shown here is derived from an EMBL/GenBank/DDBJ whole genome shotgun (WGS) entry which is preliminary data.</text>
</comment>
<keyword evidence="4" id="KW-1185">Reference proteome</keyword>
<feature type="region of interest" description="Disordered" evidence="1">
    <location>
        <begin position="40"/>
        <end position="94"/>
    </location>
</feature>
<gene>
    <name evidence="3" type="ORF">AK812_SmicGene30920</name>
</gene>
<dbReference type="EMBL" id="LSRX01000841">
    <property type="protein sequence ID" value="OLP87831.1"/>
    <property type="molecule type" value="Genomic_DNA"/>
</dbReference>
<evidence type="ECO:0000313" key="3">
    <source>
        <dbReference type="EMBL" id="OLP87831.1"/>
    </source>
</evidence>
<dbReference type="AlphaFoldDB" id="A0A1Q9CY76"/>
<feature type="signal peptide" evidence="2">
    <location>
        <begin position="1"/>
        <end position="15"/>
    </location>
</feature>
<feature type="chain" id="PRO_5012232221" evidence="2">
    <location>
        <begin position="16"/>
        <end position="128"/>
    </location>
</feature>